<sequence>MKKIFSLLSTTFLLTPTFLIACQKNDFNQDKYHFIEKNNFANDYKDFSYLANNYVSKNIHEINLATSAKLFRIKSSNQPLIDFRDNIVIIPSELSYKFEWANQINISTENNDFIFSNDEIDDVQYEYENDNKENGIFKPKKEKGNGFDSPFLFIPSSNQNSINHNDFKKALQNAKSIEIKSKNLDNVWIDYNKKKANQDNKININSFRLGLFANLLKNKSFRHGYVEEKSINIDQYKDMNNNIDGFDLYQYLYDKKIDIKKLFDFSEDSITLKTLDDSFVDWTDIFENLFIIQNYFDAIPFEIIYKNYGNPMDNINWFFEYGKSFKDRLFASNYYISKMDNNETILNINKNYINNEKNIPNKITIQYNSLPLSPNTFSLQSLNAFKQNIISKIDYETLNIDEKQFILNNFKKYNFSYLKNYNRFSMNNPIIINYLPNLETKLMNKTFIKMFYGLNKSNNLEISSKNIWFQSLFNNLINQYALVENNKDIWLSQAPENLKLEGKNKVLNIEEIKDAFINISKPIIFDHKGIKIKNTFQYQNKNNLTNPNLIFIEEKIKSNWFDEISKSLKNILNDFFTSNTNDKEAFVNIPILIKTKNQFVEDRLRLIKKIFNSIDRRLKIEITPIDNFEKYNIFFKSNNSIYKESKFNIFEGNSVEYLYSQILNKENNLSILLNTLFEGKEEFKEIYKELIVLKEFLNLNKIDITQDLSEESKSLFRNYLSNLKIENQLNLINEISNLISYTISFDNQINIDSYSKIVFQKHFEKPIGWNNLNYFQDIKIKGEINE</sequence>
<evidence type="ECO:0000256" key="1">
    <source>
        <dbReference type="SAM" id="SignalP"/>
    </source>
</evidence>
<evidence type="ECO:0000313" key="2">
    <source>
        <dbReference type="EMBL" id="WVN21604.1"/>
    </source>
</evidence>
<dbReference type="NCBIfam" id="NF045850">
    <property type="entry name" value="ABC_Mplas_LP"/>
    <property type="match status" value="1"/>
</dbReference>
<feature type="chain" id="PRO_5046882111" description="Lipoprotein" evidence="1">
    <location>
        <begin position="22"/>
        <end position="786"/>
    </location>
</feature>
<feature type="signal peptide" evidence="1">
    <location>
        <begin position="1"/>
        <end position="21"/>
    </location>
</feature>
<dbReference type="PROSITE" id="PS51257">
    <property type="entry name" value="PROKAR_LIPOPROTEIN"/>
    <property type="match status" value="1"/>
</dbReference>
<proteinExistence type="predicted"/>
<gene>
    <name evidence="2" type="ORF">V2E26_01260</name>
</gene>
<keyword evidence="3" id="KW-1185">Reference proteome</keyword>
<accession>A0ABZ2AHK2</accession>
<dbReference type="EMBL" id="CP143578">
    <property type="protein sequence ID" value="WVN21604.1"/>
    <property type="molecule type" value="Genomic_DNA"/>
</dbReference>
<protein>
    <recommendedName>
        <fullName evidence="4">Lipoprotein</fullName>
    </recommendedName>
</protein>
<dbReference type="Proteomes" id="UP001431935">
    <property type="component" value="Chromosome"/>
</dbReference>
<evidence type="ECO:0000313" key="3">
    <source>
        <dbReference type="Proteomes" id="UP001431935"/>
    </source>
</evidence>
<organism evidence="2 3">
    <name type="scientific">Metamycoplasma gateae</name>
    <dbReference type="NCBI Taxonomy" id="35769"/>
    <lineage>
        <taxon>Bacteria</taxon>
        <taxon>Bacillati</taxon>
        <taxon>Mycoplasmatota</taxon>
        <taxon>Mycoplasmoidales</taxon>
        <taxon>Metamycoplasmataceae</taxon>
        <taxon>Metamycoplasma</taxon>
    </lineage>
</organism>
<evidence type="ECO:0008006" key="4">
    <source>
        <dbReference type="Google" id="ProtNLM"/>
    </source>
</evidence>
<reference evidence="2" key="1">
    <citation type="submission" date="2024-01" db="EMBL/GenBank/DDBJ databases">
        <title>Complete genome sequence of Mycoplasma gateae strain 3700.</title>
        <authorList>
            <person name="Spergser J."/>
        </authorList>
    </citation>
    <scope>NUCLEOTIDE SEQUENCE [LARGE SCALE GENOMIC DNA]</scope>
    <source>
        <strain evidence="2">3700</strain>
    </source>
</reference>
<name>A0ABZ2AHK2_9BACT</name>
<keyword evidence="1" id="KW-0732">Signal</keyword>
<dbReference type="RefSeq" id="WP_330463635.1">
    <property type="nucleotide sequence ID" value="NZ_CP143578.1"/>
</dbReference>